<name>A0ABD1VUR2_9LAMI</name>
<feature type="region of interest" description="Disordered" evidence="1">
    <location>
        <begin position="1"/>
        <end position="20"/>
    </location>
</feature>
<protein>
    <submittedName>
        <fullName evidence="2">Transcription repressor</fullName>
    </submittedName>
</protein>
<comment type="caution">
    <text evidence="2">The sequence shown here is derived from an EMBL/GenBank/DDBJ whole genome shotgun (WGS) entry which is preliminary data.</text>
</comment>
<organism evidence="2 3">
    <name type="scientific">Abeliophyllum distichum</name>
    <dbReference type="NCBI Taxonomy" id="126358"/>
    <lineage>
        <taxon>Eukaryota</taxon>
        <taxon>Viridiplantae</taxon>
        <taxon>Streptophyta</taxon>
        <taxon>Embryophyta</taxon>
        <taxon>Tracheophyta</taxon>
        <taxon>Spermatophyta</taxon>
        <taxon>Magnoliopsida</taxon>
        <taxon>eudicotyledons</taxon>
        <taxon>Gunneridae</taxon>
        <taxon>Pentapetalae</taxon>
        <taxon>asterids</taxon>
        <taxon>lamiids</taxon>
        <taxon>Lamiales</taxon>
        <taxon>Oleaceae</taxon>
        <taxon>Forsythieae</taxon>
        <taxon>Abeliophyllum</taxon>
    </lineage>
</organism>
<dbReference type="Proteomes" id="UP001604336">
    <property type="component" value="Unassembled WGS sequence"/>
</dbReference>
<feature type="compositionally biased region" description="Polar residues" evidence="1">
    <location>
        <begin position="1"/>
        <end position="14"/>
    </location>
</feature>
<evidence type="ECO:0000313" key="3">
    <source>
        <dbReference type="Proteomes" id="UP001604336"/>
    </source>
</evidence>
<evidence type="ECO:0000313" key="2">
    <source>
        <dbReference type="EMBL" id="KAL2541067.1"/>
    </source>
</evidence>
<dbReference type="AlphaFoldDB" id="A0ABD1VUR2"/>
<reference evidence="3" key="1">
    <citation type="submission" date="2024-07" db="EMBL/GenBank/DDBJ databases">
        <title>Two chromosome-level genome assemblies of Korean endemic species Abeliophyllum distichum and Forsythia ovata (Oleaceae).</title>
        <authorList>
            <person name="Jang H."/>
        </authorList>
    </citation>
    <scope>NUCLEOTIDE SEQUENCE [LARGE SCALE GENOMIC DNA]</scope>
</reference>
<accession>A0ABD1VUR2</accession>
<keyword evidence="3" id="KW-1185">Reference proteome</keyword>
<gene>
    <name evidence="2" type="ORF">Adt_02045</name>
</gene>
<evidence type="ECO:0000256" key="1">
    <source>
        <dbReference type="SAM" id="MobiDB-lite"/>
    </source>
</evidence>
<proteinExistence type="predicted"/>
<dbReference type="EMBL" id="JBFOLK010000001">
    <property type="protein sequence ID" value="KAL2541067.1"/>
    <property type="molecule type" value="Genomic_DNA"/>
</dbReference>
<sequence length="101" mass="11527">MFQASNHTTTLQSCHSKDPSTLLEDHVPSFSRISSANPKFTPANFSVPKYQNHHSFFITYMSSTLISLCCGWAKKLGATITSDEDYTRSESQEFKWQKEEK</sequence>